<dbReference type="SUPFAM" id="SSF48403">
    <property type="entry name" value="Ankyrin repeat"/>
    <property type="match status" value="1"/>
</dbReference>
<evidence type="ECO:0000256" key="8">
    <source>
        <dbReference type="SAM" id="MobiDB-lite"/>
    </source>
</evidence>
<keyword evidence="11" id="KW-1185">Reference proteome</keyword>
<dbReference type="FunFam" id="1.25.40.20:FF:000439">
    <property type="entry name" value="Integrin-linked protein kinase family"/>
    <property type="match status" value="1"/>
</dbReference>
<gene>
    <name evidence="10" type="ORF">QN277_018594</name>
</gene>
<dbReference type="GO" id="GO:0004674">
    <property type="term" value="F:protein serine/threonine kinase activity"/>
    <property type="evidence" value="ECO:0007669"/>
    <property type="project" value="TreeGrafter"/>
</dbReference>
<evidence type="ECO:0000256" key="7">
    <source>
        <dbReference type="PROSITE-ProRule" id="PRU00023"/>
    </source>
</evidence>
<dbReference type="PROSITE" id="PS50297">
    <property type="entry name" value="ANK_REP_REGION"/>
    <property type="match status" value="1"/>
</dbReference>
<evidence type="ECO:0000256" key="4">
    <source>
        <dbReference type="ARBA" id="ARBA00022741"/>
    </source>
</evidence>
<dbReference type="Pfam" id="PF12796">
    <property type="entry name" value="Ank_2"/>
    <property type="match status" value="1"/>
</dbReference>
<evidence type="ECO:0000256" key="1">
    <source>
        <dbReference type="ARBA" id="ARBA00004413"/>
    </source>
</evidence>
<dbReference type="FunFam" id="3.30.200.20:FF:000180">
    <property type="entry name" value="serine/threonine-protein kinase STY46-like"/>
    <property type="match status" value="1"/>
</dbReference>
<dbReference type="InterPro" id="IPR000719">
    <property type="entry name" value="Prot_kinase_dom"/>
</dbReference>
<evidence type="ECO:0000259" key="9">
    <source>
        <dbReference type="PROSITE" id="PS50011"/>
    </source>
</evidence>
<reference evidence="10" key="1">
    <citation type="submission" date="2023-10" db="EMBL/GenBank/DDBJ databases">
        <title>Chromosome-level genome of the transformable northern wattle, Acacia crassicarpa.</title>
        <authorList>
            <person name="Massaro I."/>
            <person name="Sinha N.R."/>
            <person name="Poethig S."/>
            <person name="Leichty A.R."/>
        </authorList>
    </citation>
    <scope>NUCLEOTIDE SEQUENCE</scope>
    <source>
        <strain evidence="10">Acra3RX</strain>
        <tissue evidence="10">Leaf</tissue>
    </source>
</reference>
<keyword evidence="4" id="KW-0547">Nucleotide-binding</keyword>
<dbReference type="Gene3D" id="1.25.40.20">
    <property type="entry name" value="Ankyrin repeat-containing domain"/>
    <property type="match status" value="1"/>
</dbReference>
<dbReference type="PIRSF" id="PIRSF000654">
    <property type="entry name" value="Integrin-linked_kinase"/>
    <property type="match status" value="1"/>
</dbReference>
<dbReference type="FunFam" id="1.10.510.10:FF:000763">
    <property type="entry name" value="Os01g0748600 protein"/>
    <property type="match status" value="1"/>
</dbReference>
<dbReference type="InterPro" id="IPR051681">
    <property type="entry name" value="Ser/Thr_Kinases-Pseudokinases"/>
</dbReference>
<comment type="similarity">
    <text evidence="2">Belongs to the protein kinase superfamily. TKL Ser/Thr protein kinase family.</text>
</comment>
<dbReference type="PANTHER" id="PTHR44329">
    <property type="entry name" value="SERINE/THREONINE-PROTEIN KINASE TNNI3K-RELATED"/>
    <property type="match status" value="1"/>
</dbReference>
<keyword evidence="6" id="KW-0067">ATP-binding</keyword>
<evidence type="ECO:0000256" key="6">
    <source>
        <dbReference type="ARBA" id="ARBA00022840"/>
    </source>
</evidence>
<dbReference type="Proteomes" id="UP001293593">
    <property type="component" value="Unassembled WGS sequence"/>
</dbReference>
<dbReference type="EMBL" id="JAWXYG010000004">
    <property type="protein sequence ID" value="KAK4275529.1"/>
    <property type="molecule type" value="Genomic_DNA"/>
</dbReference>
<dbReference type="GO" id="GO:0005886">
    <property type="term" value="C:plasma membrane"/>
    <property type="evidence" value="ECO:0007669"/>
    <property type="project" value="UniProtKB-SubCell"/>
</dbReference>
<accession>A0AAE1MRQ3</accession>
<dbReference type="CDD" id="cd13999">
    <property type="entry name" value="STKc_MAP3K-like"/>
    <property type="match status" value="1"/>
</dbReference>
<dbReference type="Gene3D" id="1.10.510.10">
    <property type="entry name" value="Transferase(Phosphotransferase) domain 1"/>
    <property type="match status" value="1"/>
</dbReference>
<keyword evidence="3" id="KW-0808">Transferase</keyword>
<proteinExistence type="inferred from homology"/>
<dbReference type="GO" id="GO:0005524">
    <property type="term" value="F:ATP binding"/>
    <property type="evidence" value="ECO:0007669"/>
    <property type="project" value="UniProtKB-KW"/>
</dbReference>
<dbReference type="Pfam" id="PF07714">
    <property type="entry name" value="PK_Tyr_Ser-Thr"/>
    <property type="match status" value="1"/>
</dbReference>
<keyword evidence="5" id="KW-0418">Kinase</keyword>
<evidence type="ECO:0000256" key="5">
    <source>
        <dbReference type="ARBA" id="ARBA00022777"/>
    </source>
</evidence>
<sequence>MDDANKSQARFKLGRQSSKAPERRHSGDDIGSEGLESSVRLMYLANDGDLDGINELLDSGSDVNFRDIDDRTALHVAACQGLTDIVELLIRRGAEVDPKDRWGSTPLADALYYKNHDVVKLLEKHGAKLPMAPMHVQNVREVPEYEINPSELDFSNSVRITKGTFRVALWRGTHVAVKTLGEEVLADDNKVKAFHDELTLLQKIRHPNVVQFLGAVTQSTPMMIVTEYLPRGDLRAYLKRRGALKPITAVKFALDIARGMNYLHEHKPEAIVHRDLEPSNILRDDSGHLKVADFGVSKLLEVAKTVKEDNLVDSDTSWRYVAPEVYKNEEYDTKVDVFSFGLILQEMIEGCLPLHPMPEKEVPKAYVANQRPQFKASSRVYVHGLKELIEECWDKEPHRRPTFGQIIVRLESIHSRLASERRWEDCGHTCFPKLRALFRRNQTNPGSRSSRLIND</sequence>
<dbReference type="InterPro" id="IPR002110">
    <property type="entry name" value="Ankyrin_rpt"/>
</dbReference>
<dbReference type="AlphaFoldDB" id="A0AAE1MRQ3"/>
<keyword evidence="7" id="KW-0040">ANK repeat</keyword>
<organism evidence="10 11">
    <name type="scientific">Acacia crassicarpa</name>
    <name type="common">northern wattle</name>
    <dbReference type="NCBI Taxonomy" id="499986"/>
    <lineage>
        <taxon>Eukaryota</taxon>
        <taxon>Viridiplantae</taxon>
        <taxon>Streptophyta</taxon>
        <taxon>Embryophyta</taxon>
        <taxon>Tracheophyta</taxon>
        <taxon>Spermatophyta</taxon>
        <taxon>Magnoliopsida</taxon>
        <taxon>eudicotyledons</taxon>
        <taxon>Gunneridae</taxon>
        <taxon>Pentapetalae</taxon>
        <taxon>rosids</taxon>
        <taxon>fabids</taxon>
        <taxon>Fabales</taxon>
        <taxon>Fabaceae</taxon>
        <taxon>Caesalpinioideae</taxon>
        <taxon>mimosoid clade</taxon>
        <taxon>Acacieae</taxon>
        <taxon>Acacia</taxon>
    </lineage>
</organism>
<feature type="region of interest" description="Disordered" evidence="8">
    <location>
        <begin position="1"/>
        <end position="33"/>
    </location>
</feature>
<evidence type="ECO:0000256" key="3">
    <source>
        <dbReference type="ARBA" id="ARBA00022679"/>
    </source>
</evidence>
<feature type="repeat" description="ANK" evidence="7">
    <location>
        <begin position="69"/>
        <end position="101"/>
    </location>
</feature>
<dbReference type="SUPFAM" id="SSF56112">
    <property type="entry name" value="Protein kinase-like (PK-like)"/>
    <property type="match status" value="1"/>
</dbReference>
<dbReference type="PROSITE" id="PS50088">
    <property type="entry name" value="ANK_REPEAT"/>
    <property type="match status" value="1"/>
</dbReference>
<dbReference type="InterPro" id="IPR036770">
    <property type="entry name" value="Ankyrin_rpt-contain_sf"/>
</dbReference>
<comment type="caution">
    <text evidence="10">The sequence shown here is derived from an EMBL/GenBank/DDBJ whole genome shotgun (WGS) entry which is preliminary data.</text>
</comment>
<evidence type="ECO:0000256" key="2">
    <source>
        <dbReference type="ARBA" id="ARBA00005843"/>
    </source>
</evidence>
<dbReference type="InterPro" id="IPR011009">
    <property type="entry name" value="Kinase-like_dom_sf"/>
</dbReference>
<protein>
    <recommendedName>
        <fullName evidence="9">Protein kinase domain-containing protein</fullName>
    </recommendedName>
</protein>
<feature type="domain" description="Protein kinase" evidence="9">
    <location>
        <begin position="154"/>
        <end position="417"/>
    </location>
</feature>
<comment type="subcellular location">
    <subcellularLocation>
        <location evidence="1">Cell membrane</location>
        <topology evidence="1">Peripheral membrane protein</topology>
        <orientation evidence="1">Cytoplasmic side</orientation>
    </subcellularLocation>
</comment>
<evidence type="ECO:0000313" key="10">
    <source>
        <dbReference type="EMBL" id="KAK4275529.1"/>
    </source>
</evidence>
<evidence type="ECO:0000313" key="11">
    <source>
        <dbReference type="Proteomes" id="UP001293593"/>
    </source>
</evidence>
<name>A0AAE1MRQ3_9FABA</name>
<dbReference type="InterPro" id="IPR001245">
    <property type="entry name" value="Ser-Thr/Tyr_kinase_cat_dom"/>
</dbReference>
<dbReference type="PRINTS" id="PR00109">
    <property type="entry name" value="TYRKINASE"/>
</dbReference>
<dbReference type="PROSITE" id="PS50011">
    <property type="entry name" value="PROTEIN_KINASE_DOM"/>
    <property type="match status" value="1"/>
</dbReference>
<dbReference type="SMART" id="SM00248">
    <property type="entry name" value="ANK"/>
    <property type="match status" value="3"/>
</dbReference>
<dbReference type="PANTHER" id="PTHR44329:SF197">
    <property type="entry name" value="PROTEIN KINASE DOMAIN-CONTAINING PROTEIN"/>
    <property type="match status" value="1"/>
</dbReference>